<gene>
    <name evidence="3" type="ORF">VP01_1068g2</name>
</gene>
<reference evidence="3 4" key="1">
    <citation type="submission" date="2015-08" db="EMBL/GenBank/DDBJ databases">
        <title>Next Generation Sequencing and Analysis of the Genome of Puccinia sorghi L Schw, the Causal Agent of Maize Common Rust.</title>
        <authorList>
            <person name="Rochi L."/>
            <person name="Burguener G."/>
            <person name="Darino M."/>
            <person name="Turjanski A."/>
            <person name="Kreff E."/>
            <person name="Dieguez M.J."/>
            <person name="Sacco F."/>
        </authorList>
    </citation>
    <scope>NUCLEOTIDE SEQUENCE [LARGE SCALE GENOMIC DNA]</scope>
    <source>
        <strain evidence="3 4">RO10H11247</strain>
    </source>
</reference>
<comment type="caution">
    <text evidence="3">The sequence shown here is derived from an EMBL/GenBank/DDBJ whole genome shotgun (WGS) entry which is preliminary data.</text>
</comment>
<dbReference type="VEuPathDB" id="FungiDB:VP01_1068g2"/>
<evidence type="ECO:0000313" key="3">
    <source>
        <dbReference type="EMBL" id="KNZ64087.1"/>
    </source>
</evidence>
<keyword evidence="4" id="KW-1185">Reference proteome</keyword>
<feature type="transmembrane region" description="Helical" evidence="1">
    <location>
        <begin position="255"/>
        <end position="281"/>
    </location>
</feature>
<keyword evidence="1" id="KW-0812">Transmembrane</keyword>
<evidence type="ECO:0000256" key="1">
    <source>
        <dbReference type="SAM" id="Phobius"/>
    </source>
</evidence>
<dbReference type="AlphaFoldDB" id="A0A0L6VU01"/>
<dbReference type="EMBL" id="LAVV01000765">
    <property type="protein sequence ID" value="KNZ64087.1"/>
    <property type="molecule type" value="Genomic_DNA"/>
</dbReference>
<keyword evidence="1" id="KW-1133">Transmembrane helix</keyword>
<protein>
    <submittedName>
        <fullName evidence="3">Putative signal peptide protein</fullName>
    </submittedName>
</protein>
<organism evidence="3 4">
    <name type="scientific">Puccinia sorghi</name>
    <dbReference type="NCBI Taxonomy" id="27349"/>
    <lineage>
        <taxon>Eukaryota</taxon>
        <taxon>Fungi</taxon>
        <taxon>Dikarya</taxon>
        <taxon>Basidiomycota</taxon>
        <taxon>Pucciniomycotina</taxon>
        <taxon>Pucciniomycetes</taxon>
        <taxon>Pucciniales</taxon>
        <taxon>Pucciniaceae</taxon>
        <taxon>Puccinia</taxon>
    </lineage>
</organism>
<proteinExistence type="predicted"/>
<sequence>MLWILVICLINNDDLVGIVGIGIRNKYVCTRIFAPWVMFPGAPVSDHPYRVVQSRWLEYLRKESGQNFQGSRIAGFRIFKVNRMKMKIFSLQVRNDKLLLILKKNRINIVCPLRVSKHDYNGSKTFNTLTQYCLLLDSRLRVTYISMSSSTNPTASCSCFSSLLSGISCTMHVALFMISGIDCTSRAGSYHPSQLFYHICFHRPLLFPGFDSSLPLFIAPRIVHQELLPLVITGPCFLIWASSGLFLPYNHSPSFLIIILLCLLPCCISYSSLLELPCILLTTPIQMGHSLCLPSHSHFFPAWKPARFTIFEKCLIQLTLPLEGRLSQFQIHDKSQFLLLGTMQQKLAQLPAVDMQHAPAKLSCKLHLFVYVVVLAHQCAVCTVTVHQSFMMAKHFEKENGLILISKLPS</sequence>
<evidence type="ECO:0000313" key="4">
    <source>
        <dbReference type="Proteomes" id="UP000037035"/>
    </source>
</evidence>
<feature type="chain" id="PRO_5005568758" evidence="2">
    <location>
        <begin position="18"/>
        <end position="410"/>
    </location>
</feature>
<evidence type="ECO:0000256" key="2">
    <source>
        <dbReference type="SAM" id="SignalP"/>
    </source>
</evidence>
<accession>A0A0L6VU01</accession>
<keyword evidence="2" id="KW-0732">Signal</keyword>
<feature type="signal peptide" evidence="2">
    <location>
        <begin position="1"/>
        <end position="17"/>
    </location>
</feature>
<name>A0A0L6VU01_9BASI</name>
<dbReference type="Proteomes" id="UP000037035">
    <property type="component" value="Unassembled WGS sequence"/>
</dbReference>
<keyword evidence="1" id="KW-0472">Membrane</keyword>
<feature type="transmembrane region" description="Helical" evidence="1">
    <location>
        <begin position="227"/>
        <end position="249"/>
    </location>
</feature>